<feature type="compositionally biased region" description="Polar residues" evidence="1">
    <location>
        <begin position="35"/>
        <end position="45"/>
    </location>
</feature>
<name>A0A6A7BYR8_9PEZI</name>
<protein>
    <submittedName>
        <fullName evidence="3">PR-1-like protein</fullName>
    </submittedName>
</protein>
<organism evidence="3 4">
    <name type="scientific">Piedraia hortae CBS 480.64</name>
    <dbReference type="NCBI Taxonomy" id="1314780"/>
    <lineage>
        <taxon>Eukaryota</taxon>
        <taxon>Fungi</taxon>
        <taxon>Dikarya</taxon>
        <taxon>Ascomycota</taxon>
        <taxon>Pezizomycotina</taxon>
        <taxon>Dothideomycetes</taxon>
        <taxon>Dothideomycetidae</taxon>
        <taxon>Capnodiales</taxon>
        <taxon>Piedraiaceae</taxon>
        <taxon>Piedraia</taxon>
    </lineage>
</organism>
<keyword evidence="4" id="KW-1185">Reference proteome</keyword>
<dbReference type="Pfam" id="PF00188">
    <property type="entry name" value="CAP"/>
    <property type="match status" value="1"/>
</dbReference>
<dbReference type="SMART" id="SM00198">
    <property type="entry name" value="SCP"/>
    <property type="match status" value="1"/>
</dbReference>
<dbReference type="EMBL" id="MU005982">
    <property type="protein sequence ID" value="KAF2860364.1"/>
    <property type="molecule type" value="Genomic_DNA"/>
</dbReference>
<dbReference type="AlphaFoldDB" id="A0A6A7BYR8"/>
<dbReference type="PRINTS" id="PR00838">
    <property type="entry name" value="V5ALLERGEN"/>
</dbReference>
<dbReference type="InterPro" id="IPR014044">
    <property type="entry name" value="CAP_dom"/>
</dbReference>
<evidence type="ECO:0000259" key="2">
    <source>
        <dbReference type="SMART" id="SM00198"/>
    </source>
</evidence>
<feature type="domain" description="SCP" evidence="2">
    <location>
        <begin position="46"/>
        <end position="181"/>
    </location>
</feature>
<dbReference type="InterPro" id="IPR001283">
    <property type="entry name" value="CRISP-related"/>
</dbReference>
<sequence length="185" mass="19842">MSFSADSNVDETVQSTEPTGTGESNNNDGFKPTERMTQCANTSPGCSPEDCLKASNEARATKGCPGLTWDAGLAQDAQNQANLNAAAKKMQHLVAPGVNEGENLYMSTSSNANFSDAVRAWMAEAQFYDGSPLSQDNYHKVGHYTQLMWRNSTQVGMAKALANDGSTYIAARYRPQGNIAGQTPF</sequence>
<evidence type="ECO:0000256" key="1">
    <source>
        <dbReference type="SAM" id="MobiDB-lite"/>
    </source>
</evidence>
<feature type="region of interest" description="Disordered" evidence="1">
    <location>
        <begin position="1"/>
        <end position="48"/>
    </location>
</feature>
<dbReference type="SUPFAM" id="SSF55797">
    <property type="entry name" value="PR-1-like"/>
    <property type="match status" value="1"/>
</dbReference>
<evidence type="ECO:0000313" key="3">
    <source>
        <dbReference type="EMBL" id="KAF2860364.1"/>
    </source>
</evidence>
<dbReference type="InterPro" id="IPR034113">
    <property type="entry name" value="SCP_GAPR1-like"/>
</dbReference>
<dbReference type="GO" id="GO:0005576">
    <property type="term" value="C:extracellular region"/>
    <property type="evidence" value="ECO:0007669"/>
    <property type="project" value="InterPro"/>
</dbReference>
<dbReference type="InterPro" id="IPR018244">
    <property type="entry name" value="Allrgn_V5/Tpx1_CS"/>
</dbReference>
<dbReference type="CDD" id="cd05382">
    <property type="entry name" value="CAP_GAPR1-like"/>
    <property type="match status" value="1"/>
</dbReference>
<evidence type="ECO:0000313" key="4">
    <source>
        <dbReference type="Proteomes" id="UP000799421"/>
    </source>
</evidence>
<dbReference type="PROSITE" id="PS01009">
    <property type="entry name" value="CRISP_1"/>
    <property type="match status" value="1"/>
</dbReference>
<accession>A0A6A7BYR8</accession>
<reference evidence="3" key="1">
    <citation type="journal article" date="2020" name="Stud. Mycol.">
        <title>101 Dothideomycetes genomes: a test case for predicting lifestyles and emergence of pathogens.</title>
        <authorList>
            <person name="Haridas S."/>
            <person name="Albert R."/>
            <person name="Binder M."/>
            <person name="Bloem J."/>
            <person name="Labutti K."/>
            <person name="Salamov A."/>
            <person name="Andreopoulos B."/>
            <person name="Baker S."/>
            <person name="Barry K."/>
            <person name="Bills G."/>
            <person name="Bluhm B."/>
            <person name="Cannon C."/>
            <person name="Castanera R."/>
            <person name="Culley D."/>
            <person name="Daum C."/>
            <person name="Ezra D."/>
            <person name="Gonzalez J."/>
            <person name="Henrissat B."/>
            <person name="Kuo A."/>
            <person name="Liang C."/>
            <person name="Lipzen A."/>
            <person name="Lutzoni F."/>
            <person name="Magnuson J."/>
            <person name="Mondo S."/>
            <person name="Nolan M."/>
            <person name="Ohm R."/>
            <person name="Pangilinan J."/>
            <person name="Park H.-J."/>
            <person name="Ramirez L."/>
            <person name="Alfaro M."/>
            <person name="Sun H."/>
            <person name="Tritt A."/>
            <person name="Yoshinaga Y."/>
            <person name="Zwiers L.-H."/>
            <person name="Turgeon B."/>
            <person name="Goodwin S."/>
            <person name="Spatafora J."/>
            <person name="Crous P."/>
            <person name="Grigoriev I."/>
        </authorList>
    </citation>
    <scope>NUCLEOTIDE SEQUENCE</scope>
    <source>
        <strain evidence="3">CBS 480.64</strain>
    </source>
</reference>
<dbReference type="PRINTS" id="PR00837">
    <property type="entry name" value="V5TPXLIKE"/>
</dbReference>
<dbReference type="Gene3D" id="3.40.33.10">
    <property type="entry name" value="CAP"/>
    <property type="match status" value="1"/>
</dbReference>
<feature type="compositionally biased region" description="Polar residues" evidence="1">
    <location>
        <begin position="1"/>
        <end position="28"/>
    </location>
</feature>
<dbReference type="Proteomes" id="UP000799421">
    <property type="component" value="Unassembled WGS sequence"/>
</dbReference>
<proteinExistence type="predicted"/>
<dbReference type="PANTHER" id="PTHR10334">
    <property type="entry name" value="CYSTEINE-RICH SECRETORY PROTEIN-RELATED"/>
    <property type="match status" value="1"/>
</dbReference>
<dbReference type="InterPro" id="IPR035940">
    <property type="entry name" value="CAP_sf"/>
</dbReference>
<gene>
    <name evidence="3" type="ORF">K470DRAFT_270740</name>
</gene>
<dbReference type="OrthoDB" id="337038at2759"/>
<dbReference type="InterPro" id="IPR002413">
    <property type="entry name" value="V5_allergen-like"/>
</dbReference>